<proteinExistence type="predicted"/>
<dbReference type="RefSeq" id="WP_093334762.1">
    <property type="nucleotide sequence ID" value="NZ_FOXD01000001.1"/>
</dbReference>
<dbReference type="AlphaFoldDB" id="A0A1I5LB85"/>
<gene>
    <name evidence="1" type="ORF">SAMN05518683_101181</name>
</gene>
<dbReference type="InterPro" id="IPR032358">
    <property type="entry name" value="DUF4867"/>
</dbReference>
<dbReference type="EMBL" id="FOXD01000001">
    <property type="protein sequence ID" value="SFO94629.1"/>
    <property type="molecule type" value="Genomic_DNA"/>
</dbReference>
<dbReference type="Proteomes" id="UP000198892">
    <property type="component" value="Unassembled WGS sequence"/>
</dbReference>
<sequence length="221" mass="25349">MLKDIQERNPHITIHHVKHEAFSVFGRVLEYFPVEDALQKLRTVDTPPEGNIYVRSVPEWEQDAFRTEVEQQFYGEMPVQIGYCNGNSSTLRGLEFHKGSEINVGASDFILLVGSVLDITENRYDTENIQAFYVPEATAVELFQTTLHLAPCKTTEAGFRCMVVLPRGTNAPLDYESDDKLLFMKNKWLLSHPENRRFLDKGAYPGMYGPDIYIYCTTENE</sequence>
<dbReference type="Pfam" id="PF16161">
    <property type="entry name" value="DUF4867"/>
    <property type="match status" value="1"/>
</dbReference>
<protein>
    <recommendedName>
        <fullName evidence="3">DUF4867 domain-containing protein</fullName>
    </recommendedName>
</protein>
<name>A0A1I5LB85_9BACI</name>
<evidence type="ECO:0000313" key="1">
    <source>
        <dbReference type="EMBL" id="SFO94629.1"/>
    </source>
</evidence>
<dbReference type="OrthoDB" id="358393at2"/>
<evidence type="ECO:0008006" key="3">
    <source>
        <dbReference type="Google" id="ProtNLM"/>
    </source>
</evidence>
<keyword evidence="2" id="KW-1185">Reference proteome</keyword>
<evidence type="ECO:0000313" key="2">
    <source>
        <dbReference type="Proteomes" id="UP000198892"/>
    </source>
</evidence>
<organism evidence="1 2">
    <name type="scientific">Salibacterium halotolerans</name>
    <dbReference type="NCBI Taxonomy" id="1884432"/>
    <lineage>
        <taxon>Bacteria</taxon>
        <taxon>Bacillati</taxon>
        <taxon>Bacillota</taxon>
        <taxon>Bacilli</taxon>
        <taxon>Bacillales</taxon>
        <taxon>Bacillaceae</taxon>
    </lineage>
</organism>
<reference evidence="2" key="1">
    <citation type="submission" date="2016-10" db="EMBL/GenBank/DDBJ databases">
        <authorList>
            <person name="Varghese N."/>
            <person name="Submissions S."/>
        </authorList>
    </citation>
    <scope>NUCLEOTIDE SEQUENCE [LARGE SCALE GENOMIC DNA]</scope>
    <source>
        <strain evidence="2">S7</strain>
    </source>
</reference>
<dbReference type="STRING" id="1884432.SAMN05518683_101181"/>
<accession>A0A1I5LB85</accession>